<sequence length="74" mass="7960">PSSNENLLGSVHPDIKRDCNVSITGLNFQSLSRTRGGSLSMKCRSYKIEVQRLCAINLPKIPAGMAPSSVIAQC</sequence>
<accession>A0A225W9V3</accession>
<reference evidence="2" key="1">
    <citation type="submission" date="2017-03" db="EMBL/GenBank/DDBJ databases">
        <title>Phytopthora megakarya and P. palmivora, two closely related causual agents of cacao black pod achieved similar genome size and gene model numbers by different mechanisms.</title>
        <authorList>
            <person name="Ali S."/>
            <person name="Shao J."/>
            <person name="Larry D.J."/>
            <person name="Kronmiller B."/>
            <person name="Shen D."/>
            <person name="Strem M.D."/>
            <person name="Melnick R.L."/>
            <person name="Guiltinan M.J."/>
            <person name="Tyler B.M."/>
            <person name="Meinhardt L.W."/>
            <person name="Bailey B.A."/>
        </authorList>
    </citation>
    <scope>NUCLEOTIDE SEQUENCE [LARGE SCALE GENOMIC DNA]</scope>
    <source>
        <strain evidence="2">zdho120</strain>
    </source>
</reference>
<gene>
    <name evidence="1" type="ORF">PHMEG_00012170</name>
</gene>
<name>A0A225W9V3_9STRA</name>
<organism evidence="1 2">
    <name type="scientific">Phytophthora megakarya</name>
    <dbReference type="NCBI Taxonomy" id="4795"/>
    <lineage>
        <taxon>Eukaryota</taxon>
        <taxon>Sar</taxon>
        <taxon>Stramenopiles</taxon>
        <taxon>Oomycota</taxon>
        <taxon>Peronosporomycetes</taxon>
        <taxon>Peronosporales</taxon>
        <taxon>Peronosporaceae</taxon>
        <taxon>Phytophthora</taxon>
    </lineage>
</organism>
<dbReference type="EMBL" id="NBNE01001354">
    <property type="protein sequence ID" value="OWZ14362.1"/>
    <property type="molecule type" value="Genomic_DNA"/>
</dbReference>
<evidence type="ECO:0000313" key="1">
    <source>
        <dbReference type="EMBL" id="OWZ14362.1"/>
    </source>
</evidence>
<feature type="non-terminal residue" evidence="1">
    <location>
        <position position="1"/>
    </location>
</feature>
<proteinExistence type="predicted"/>
<dbReference type="AlphaFoldDB" id="A0A225W9V3"/>
<evidence type="ECO:0000313" key="2">
    <source>
        <dbReference type="Proteomes" id="UP000198211"/>
    </source>
</evidence>
<dbReference type="Proteomes" id="UP000198211">
    <property type="component" value="Unassembled WGS sequence"/>
</dbReference>
<keyword evidence="2" id="KW-1185">Reference proteome</keyword>
<comment type="caution">
    <text evidence="1">The sequence shown here is derived from an EMBL/GenBank/DDBJ whole genome shotgun (WGS) entry which is preliminary data.</text>
</comment>
<protein>
    <submittedName>
        <fullName evidence="1">Uncharacterized protein</fullName>
    </submittedName>
</protein>